<proteinExistence type="predicted"/>
<organism evidence="2 3">
    <name type="scientific">Blyttiomyces helicus</name>
    <dbReference type="NCBI Taxonomy" id="388810"/>
    <lineage>
        <taxon>Eukaryota</taxon>
        <taxon>Fungi</taxon>
        <taxon>Fungi incertae sedis</taxon>
        <taxon>Chytridiomycota</taxon>
        <taxon>Chytridiomycota incertae sedis</taxon>
        <taxon>Chytridiomycetes</taxon>
        <taxon>Chytridiomycetes incertae sedis</taxon>
        <taxon>Blyttiomyces</taxon>
    </lineage>
</organism>
<dbReference type="SUPFAM" id="SSF50729">
    <property type="entry name" value="PH domain-like"/>
    <property type="match status" value="1"/>
</dbReference>
<dbReference type="PANTHER" id="PTHR31606">
    <property type="entry name" value="WW DOMAIN BINDING PROTEIN 2, ISOFORM E"/>
    <property type="match status" value="1"/>
</dbReference>
<evidence type="ECO:0000313" key="2">
    <source>
        <dbReference type="EMBL" id="RKO85481.1"/>
    </source>
</evidence>
<evidence type="ECO:0000256" key="1">
    <source>
        <dbReference type="SAM" id="MobiDB-lite"/>
    </source>
</evidence>
<dbReference type="AlphaFoldDB" id="A0A4P9W035"/>
<feature type="compositionally biased region" description="Low complexity" evidence="1">
    <location>
        <begin position="162"/>
        <end position="171"/>
    </location>
</feature>
<dbReference type="GO" id="GO:0003713">
    <property type="term" value="F:transcription coactivator activity"/>
    <property type="evidence" value="ECO:0007669"/>
    <property type="project" value="InterPro"/>
</dbReference>
<feature type="region of interest" description="Disordered" evidence="1">
    <location>
        <begin position="144"/>
        <end position="212"/>
    </location>
</feature>
<reference evidence="3" key="1">
    <citation type="journal article" date="2018" name="Nat. Microbiol.">
        <title>Leveraging single-cell genomics to expand the fungal tree of life.</title>
        <authorList>
            <person name="Ahrendt S.R."/>
            <person name="Quandt C.A."/>
            <person name="Ciobanu D."/>
            <person name="Clum A."/>
            <person name="Salamov A."/>
            <person name="Andreopoulos B."/>
            <person name="Cheng J.F."/>
            <person name="Woyke T."/>
            <person name="Pelin A."/>
            <person name="Henrissat B."/>
            <person name="Reynolds N.K."/>
            <person name="Benny G.L."/>
            <person name="Smith M.E."/>
            <person name="James T.Y."/>
            <person name="Grigoriev I.V."/>
        </authorList>
    </citation>
    <scope>NUCLEOTIDE SEQUENCE [LARGE SCALE GENOMIC DNA]</scope>
</reference>
<accession>A0A4P9W035</accession>
<dbReference type="CDD" id="cd13214">
    <property type="entry name" value="PH-GRAM_WBP2"/>
    <property type="match status" value="1"/>
</dbReference>
<dbReference type="EMBL" id="KZ999034">
    <property type="protein sequence ID" value="RKO85481.1"/>
    <property type="molecule type" value="Genomic_DNA"/>
</dbReference>
<keyword evidence="3" id="KW-1185">Reference proteome</keyword>
<dbReference type="InterPro" id="IPR044852">
    <property type="entry name" value="WBP2-like"/>
</dbReference>
<sequence length="212" mass="22920">MSLNGAVLLSPDNSPALIQGEKSFLVQAGVRMEFDSANPYPGRQGYSFTAVGTLHLTNIRVIYVPRILQETMKNINIPLENLRDGKLYQPWFDANRYEANVIPVPNGGLSQPGRIKWAFKEGGGFEFSSIFMQLRSRITGESLPQEEPLPLYDPSNAPPPANAGSSSSTPTPALPFPLPPAFSESGLDTLVAAPDAAPVDDEPRPDAPPGYQ</sequence>
<dbReference type="GO" id="GO:0031490">
    <property type="term" value="F:chromatin DNA binding"/>
    <property type="evidence" value="ECO:0007669"/>
    <property type="project" value="TreeGrafter"/>
</dbReference>
<dbReference type="PANTHER" id="PTHR31606:SF1">
    <property type="entry name" value="WW DOMAIN BINDING PROTEIN 2, ISOFORM E"/>
    <property type="match status" value="1"/>
</dbReference>
<name>A0A4P9W035_9FUNG</name>
<protein>
    <recommendedName>
        <fullName evidence="4">GRAM domain-containing protein</fullName>
    </recommendedName>
</protein>
<dbReference type="OrthoDB" id="1259151at2759"/>
<evidence type="ECO:0000313" key="3">
    <source>
        <dbReference type="Proteomes" id="UP000269721"/>
    </source>
</evidence>
<dbReference type="GO" id="GO:0005634">
    <property type="term" value="C:nucleus"/>
    <property type="evidence" value="ECO:0007669"/>
    <property type="project" value="TreeGrafter"/>
</dbReference>
<dbReference type="Proteomes" id="UP000269721">
    <property type="component" value="Unassembled WGS sequence"/>
</dbReference>
<gene>
    <name evidence="2" type="ORF">BDK51DRAFT_32465</name>
</gene>
<evidence type="ECO:0008006" key="4">
    <source>
        <dbReference type="Google" id="ProtNLM"/>
    </source>
</evidence>